<accession>A0A242M6K6</accession>
<organism evidence="2 3">
    <name type="scientific">Caballeronia sordidicola</name>
    <name type="common">Burkholderia sordidicola</name>
    <dbReference type="NCBI Taxonomy" id="196367"/>
    <lineage>
        <taxon>Bacteria</taxon>
        <taxon>Pseudomonadati</taxon>
        <taxon>Pseudomonadota</taxon>
        <taxon>Betaproteobacteria</taxon>
        <taxon>Burkholderiales</taxon>
        <taxon>Burkholderiaceae</taxon>
        <taxon>Caballeronia</taxon>
    </lineage>
</organism>
<dbReference type="SUPFAM" id="SSF56601">
    <property type="entry name" value="beta-lactamase/transpeptidase-like"/>
    <property type="match status" value="1"/>
</dbReference>
<dbReference type="PANTHER" id="PTHR43283:SF7">
    <property type="entry name" value="BETA-LACTAMASE-RELATED DOMAIN-CONTAINING PROTEIN"/>
    <property type="match status" value="1"/>
</dbReference>
<dbReference type="InterPro" id="IPR001466">
    <property type="entry name" value="Beta-lactam-related"/>
</dbReference>
<dbReference type="AlphaFoldDB" id="A0A242M6K6"/>
<dbReference type="Proteomes" id="UP000194546">
    <property type="component" value="Unassembled WGS sequence"/>
</dbReference>
<comment type="caution">
    <text evidence="2">The sequence shown here is derived from an EMBL/GenBank/DDBJ whole genome shotgun (WGS) entry which is preliminary data.</text>
</comment>
<evidence type="ECO:0000313" key="2">
    <source>
        <dbReference type="EMBL" id="OTP66463.1"/>
    </source>
</evidence>
<dbReference type="Pfam" id="PF00144">
    <property type="entry name" value="Beta-lactamase"/>
    <property type="match status" value="1"/>
</dbReference>
<dbReference type="InterPro" id="IPR012338">
    <property type="entry name" value="Beta-lactam/transpept-like"/>
</dbReference>
<proteinExistence type="predicted"/>
<dbReference type="RefSeq" id="WP_086383754.1">
    <property type="nucleotide sequence ID" value="NZ_NBTY01000200.1"/>
</dbReference>
<feature type="domain" description="Beta-lactamase-related" evidence="1">
    <location>
        <begin position="35"/>
        <end position="301"/>
    </location>
</feature>
<evidence type="ECO:0000259" key="1">
    <source>
        <dbReference type="Pfam" id="PF00144"/>
    </source>
</evidence>
<sequence>MHSDWLTDKREKHEFDASVLADVLDNGAREPGLRSLLVVRNGSLVGERYYSGASADDLQPLNSITKSVTSMLVGQALQCGVIRGGLRATVRELLPEAVAKAPDSPAAGVTLAQILSGRAGLIYDWQARYDELMSAPDLVSMALALPADPTSPPPWIYNDPAVSLISPILSRAEGLDLADLAARDLFAPLGIKRYEWARDNAGRSLSFAGLALRPRDLMKLIWVMANDGKWHGRTVIPGAWVSDSTHSHGAASWRVRHVSNIGYGYLWFTGVIHGNPVVLGWGYGGQFALWAPGLRLAVATSAVSPPAEQLAAQTGAIMARIVRLVLAAR</sequence>
<dbReference type="InterPro" id="IPR050789">
    <property type="entry name" value="Diverse_Enzym_Activities"/>
</dbReference>
<name>A0A242M6K6_CABSO</name>
<gene>
    <name evidence="2" type="ORF">PAMC26510_34610</name>
</gene>
<dbReference type="EMBL" id="NBTY01000200">
    <property type="protein sequence ID" value="OTP66463.1"/>
    <property type="molecule type" value="Genomic_DNA"/>
</dbReference>
<evidence type="ECO:0000313" key="3">
    <source>
        <dbReference type="Proteomes" id="UP000194546"/>
    </source>
</evidence>
<protein>
    <submittedName>
        <fullName evidence="2">Beta-lactamase</fullName>
    </submittedName>
</protein>
<reference evidence="2 3" key="1">
    <citation type="submission" date="2017-03" db="EMBL/GenBank/DDBJ databases">
        <title>Genome analysis of strain PAMC 26510.</title>
        <authorList>
            <person name="Oh H.-M."/>
            <person name="Yang J.-A."/>
        </authorList>
    </citation>
    <scope>NUCLEOTIDE SEQUENCE [LARGE SCALE GENOMIC DNA]</scope>
    <source>
        <strain evidence="2 3">PAMC 26510</strain>
    </source>
</reference>
<dbReference type="PANTHER" id="PTHR43283">
    <property type="entry name" value="BETA-LACTAMASE-RELATED"/>
    <property type="match status" value="1"/>
</dbReference>
<dbReference type="Gene3D" id="3.40.710.10">
    <property type="entry name" value="DD-peptidase/beta-lactamase superfamily"/>
    <property type="match status" value="1"/>
</dbReference>